<protein>
    <submittedName>
        <fullName evidence="3">AAA-4 family protein</fullName>
    </submittedName>
</protein>
<dbReference type="InterPro" id="IPR007421">
    <property type="entry name" value="Schlafen_AlbA_2_dom"/>
</dbReference>
<reference evidence="3 4" key="1">
    <citation type="journal article" date="2015" name="Nature">
        <title>rRNA introns, odd ribosomes, and small enigmatic genomes across a large radiation of phyla.</title>
        <authorList>
            <person name="Brown C.T."/>
            <person name="Hug L.A."/>
            <person name="Thomas B.C."/>
            <person name="Sharon I."/>
            <person name="Castelle C.J."/>
            <person name="Singh A."/>
            <person name="Wilkins M.J."/>
            <person name="Williams K.H."/>
            <person name="Banfield J.F."/>
        </authorList>
    </citation>
    <scope>NUCLEOTIDE SEQUENCE [LARGE SCALE GENOMIC DNA]</scope>
</reference>
<dbReference type="Pfam" id="PF04326">
    <property type="entry name" value="SLFN_AlbA_2"/>
    <property type="match status" value="1"/>
</dbReference>
<evidence type="ECO:0000259" key="2">
    <source>
        <dbReference type="Pfam" id="PF04326"/>
    </source>
</evidence>
<evidence type="ECO:0000313" key="3">
    <source>
        <dbReference type="EMBL" id="KKT90438.1"/>
    </source>
</evidence>
<dbReference type="Proteomes" id="UP000034368">
    <property type="component" value="Unassembled WGS sequence"/>
</dbReference>
<comment type="caution">
    <text evidence="3">The sequence shown here is derived from an EMBL/GenBank/DDBJ whole genome shotgun (WGS) entry which is preliminary data.</text>
</comment>
<feature type="domain" description="Schlafen AlbA-2" evidence="2">
    <location>
        <begin position="179"/>
        <end position="314"/>
    </location>
</feature>
<proteinExistence type="predicted"/>
<dbReference type="EMBL" id="LCKD01000001">
    <property type="protein sequence ID" value="KKT90438.1"/>
    <property type="molecule type" value="Genomic_DNA"/>
</dbReference>
<keyword evidence="1" id="KW-0812">Transmembrane</keyword>
<dbReference type="Gene3D" id="3.30.950.30">
    <property type="entry name" value="Schlafen, AAA domain"/>
    <property type="match status" value="1"/>
</dbReference>
<evidence type="ECO:0000313" key="4">
    <source>
        <dbReference type="Proteomes" id="UP000034368"/>
    </source>
</evidence>
<feature type="transmembrane region" description="Helical" evidence="1">
    <location>
        <begin position="12"/>
        <end position="34"/>
    </location>
</feature>
<dbReference type="PANTHER" id="PTHR30595">
    <property type="entry name" value="GLPR-RELATED TRANSCRIPTIONAL REPRESSOR"/>
    <property type="match status" value="1"/>
</dbReference>
<gene>
    <name evidence="3" type="ORF">UW90_C0001G0026</name>
</gene>
<dbReference type="PANTHER" id="PTHR30595:SF6">
    <property type="entry name" value="SCHLAFEN ALBA-2 DOMAIN-CONTAINING PROTEIN"/>
    <property type="match status" value="1"/>
</dbReference>
<sequence>MRQIVIKISPIVILRNFLVIEGLAVAIFFMLAILTNYAQIYRQFNLTAFLPYQIAQLAGIVFVEALIFIIVFLRWSRDRYYVSNDKVVHAWGMILRKRTIKKISHPVSVFMSEGLLSWLVPYGKIMIREDGTENIISMPMVANPKTYRNSIESVLKILRRDSTEIKFSENIPELLNLGEHSKLEFKSTFRWDVRENRVNKNLERGVLKTVTAFLNSEGGQLIIGVSDFGEVEGVENDYKSLGKPNRDGFENHFNNIFMQSVGADFRRYVHMKFENIKEKDVCLVSVYPADKPAYLRADDSENFFVRTGNSTTALKVSETATYIVSWWKSQAR</sequence>
<keyword evidence="1" id="KW-1133">Transmembrane helix</keyword>
<dbReference type="AlphaFoldDB" id="A0A0G1L3M6"/>
<dbReference type="InterPro" id="IPR038461">
    <property type="entry name" value="Schlafen_AlbA_2_dom_sf"/>
</dbReference>
<feature type="transmembrane region" description="Helical" evidence="1">
    <location>
        <begin position="54"/>
        <end position="73"/>
    </location>
</feature>
<organism evidence="3 4">
    <name type="scientific">Candidatus Yanofskybacteria bacterium GW2011_GWB1_45_11</name>
    <dbReference type="NCBI Taxonomy" id="1619026"/>
    <lineage>
        <taxon>Bacteria</taxon>
        <taxon>Candidatus Yanofskyibacteriota</taxon>
    </lineage>
</organism>
<accession>A0A0G1L3M6</accession>
<evidence type="ECO:0000256" key="1">
    <source>
        <dbReference type="SAM" id="Phobius"/>
    </source>
</evidence>
<keyword evidence="1" id="KW-0472">Membrane</keyword>
<name>A0A0G1L3M6_9BACT</name>